<protein>
    <submittedName>
        <fullName evidence="1">HeH/LEM domain</fullName>
    </submittedName>
</protein>
<dbReference type="EMBL" id="BK015508">
    <property type="protein sequence ID" value="DAE10378.1"/>
    <property type="molecule type" value="Genomic_DNA"/>
</dbReference>
<name>A0A8S5PU35_9CAUD</name>
<organism evidence="1">
    <name type="scientific">Siphoviridae sp. ctwrX9</name>
    <dbReference type="NCBI Taxonomy" id="2825735"/>
    <lineage>
        <taxon>Viruses</taxon>
        <taxon>Duplodnaviria</taxon>
        <taxon>Heunggongvirae</taxon>
        <taxon>Uroviricota</taxon>
        <taxon>Caudoviricetes</taxon>
    </lineage>
</organism>
<sequence length="87" mass="9857">MKYKNTKTGVVIDVDSAICGGDWVKFNDIKDNKDPVEEYVEEEINLESMTNKELEEFAKKEGIKLATEDKKNKGTLIATIVAAFEER</sequence>
<reference evidence="1" key="1">
    <citation type="journal article" date="2021" name="Proc. Natl. Acad. Sci. U.S.A.">
        <title>A Catalog of Tens of Thousands of Viruses from Human Metagenomes Reveals Hidden Associations with Chronic Diseases.</title>
        <authorList>
            <person name="Tisza M.J."/>
            <person name="Buck C.B."/>
        </authorList>
    </citation>
    <scope>NUCLEOTIDE SEQUENCE</scope>
    <source>
        <strain evidence="1">CtwrX9</strain>
    </source>
</reference>
<proteinExistence type="predicted"/>
<accession>A0A8S5PU35</accession>
<evidence type="ECO:0000313" key="1">
    <source>
        <dbReference type="EMBL" id="DAE10378.1"/>
    </source>
</evidence>